<proteinExistence type="inferred from homology"/>
<accession>A0ABU2LTA7</accession>
<dbReference type="Gene3D" id="3.40.190.10">
    <property type="entry name" value="Periplasmic binding protein-like II"/>
    <property type="match status" value="2"/>
</dbReference>
<evidence type="ECO:0000313" key="7">
    <source>
        <dbReference type="EMBL" id="MDT0320293.1"/>
    </source>
</evidence>
<feature type="chain" id="PRO_5047336683" description="Phosphate-binding protein" evidence="5">
    <location>
        <begin position="24"/>
        <end position="362"/>
    </location>
</feature>
<dbReference type="InterPro" id="IPR024370">
    <property type="entry name" value="PBP_domain"/>
</dbReference>
<dbReference type="PROSITE" id="PS51257">
    <property type="entry name" value="PROKAR_LIPOPROTEIN"/>
    <property type="match status" value="1"/>
</dbReference>
<keyword evidence="8" id="KW-1185">Reference proteome</keyword>
<evidence type="ECO:0000256" key="5">
    <source>
        <dbReference type="SAM" id="SignalP"/>
    </source>
</evidence>
<dbReference type="CDD" id="cd13565">
    <property type="entry name" value="PBP2_PstS"/>
    <property type="match status" value="1"/>
</dbReference>
<evidence type="ECO:0000256" key="1">
    <source>
        <dbReference type="ARBA" id="ARBA00008725"/>
    </source>
</evidence>
<dbReference type="Proteomes" id="UP001183420">
    <property type="component" value="Unassembled WGS sequence"/>
</dbReference>
<gene>
    <name evidence="7" type="primary">pstS</name>
    <name evidence="7" type="ORF">RNC47_18310</name>
</gene>
<reference evidence="8" key="1">
    <citation type="submission" date="2023-07" db="EMBL/GenBank/DDBJ databases">
        <title>30 novel species of actinomycetes from the DSMZ collection.</title>
        <authorList>
            <person name="Nouioui I."/>
        </authorList>
    </citation>
    <scope>NUCLEOTIDE SEQUENCE [LARGE SCALE GENOMIC DNA]</scope>
    <source>
        <strain evidence="8">DSM 44918</strain>
    </source>
</reference>
<feature type="signal peptide" evidence="5">
    <location>
        <begin position="1"/>
        <end position="23"/>
    </location>
</feature>
<dbReference type="PANTHER" id="PTHR42996">
    <property type="entry name" value="PHOSPHATE-BINDING PROTEIN PSTS"/>
    <property type="match status" value="1"/>
</dbReference>
<dbReference type="PIRSF" id="PIRSF002756">
    <property type="entry name" value="PstS"/>
    <property type="match status" value="1"/>
</dbReference>
<keyword evidence="3 4" id="KW-0592">Phosphate transport</keyword>
<comment type="caution">
    <text evidence="7">The sequence shown here is derived from an EMBL/GenBank/DDBJ whole genome shotgun (WGS) entry which is preliminary data.</text>
</comment>
<protein>
    <recommendedName>
        <fullName evidence="4">Phosphate-binding protein</fullName>
    </recommendedName>
</protein>
<dbReference type="RefSeq" id="WP_311600100.1">
    <property type="nucleotide sequence ID" value="NZ_JAVREM010000023.1"/>
</dbReference>
<evidence type="ECO:0000256" key="4">
    <source>
        <dbReference type="PIRNR" id="PIRNR002756"/>
    </source>
</evidence>
<keyword evidence="2 4" id="KW-0813">Transport</keyword>
<keyword evidence="5" id="KW-0732">Signal</keyword>
<organism evidence="7 8">
    <name type="scientific">Streptomyces millisiae</name>
    <dbReference type="NCBI Taxonomy" id="3075542"/>
    <lineage>
        <taxon>Bacteria</taxon>
        <taxon>Bacillati</taxon>
        <taxon>Actinomycetota</taxon>
        <taxon>Actinomycetes</taxon>
        <taxon>Kitasatosporales</taxon>
        <taxon>Streptomycetaceae</taxon>
        <taxon>Streptomyces</taxon>
    </lineage>
</organism>
<dbReference type="SUPFAM" id="SSF53850">
    <property type="entry name" value="Periplasmic binding protein-like II"/>
    <property type="match status" value="1"/>
</dbReference>
<dbReference type="InterPro" id="IPR005673">
    <property type="entry name" value="ABC_phos-bd_PstS"/>
</dbReference>
<evidence type="ECO:0000259" key="6">
    <source>
        <dbReference type="Pfam" id="PF12849"/>
    </source>
</evidence>
<evidence type="ECO:0000313" key="8">
    <source>
        <dbReference type="Proteomes" id="UP001183420"/>
    </source>
</evidence>
<comment type="similarity">
    <text evidence="1 4">Belongs to the PstS family.</text>
</comment>
<name>A0ABU2LTA7_9ACTN</name>
<evidence type="ECO:0000256" key="2">
    <source>
        <dbReference type="ARBA" id="ARBA00022448"/>
    </source>
</evidence>
<sequence length="362" mass="38822">MRNRSFRPARSVALGTAAGLVLAGCLAGVDDRPTVTRGSLSGAVTGAGATFPDPLFQEWIAHYEQRVETGVDIGYQAVGSGGGIEQFLADAVDFGSSERYLRQGELTVASEVRGCAAVQFPVLFGAVVLALHDDALDGLVLDPDVIAGIYDRRITRYDDPAIAALNPGMALPEAEILPVHRSDGSGTTYVFTRYLTAEVPFWAQRYAEGTDIDWHDDTLGGEGNEGVTRAVQENAGGIGYVNQSYALANDLATARVVNEDGQPIEPTLEATTAASEEASIPDDFQFDIDDIGGSGYPITGANWIFAYECGYEDETAAVLRDFWTWVLTDVEADRLAAELGYAPMGRELKRRVIEEIARINAG</sequence>
<evidence type="ECO:0000256" key="3">
    <source>
        <dbReference type="ARBA" id="ARBA00022592"/>
    </source>
</evidence>
<dbReference type="InterPro" id="IPR050962">
    <property type="entry name" value="Phosphate-bind_PstS"/>
</dbReference>
<dbReference type="EMBL" id="JAVREM010000023">
    <property type="protein sequence ID" value="MDT0320293.1"/>
    <property type="molecule type" value="Genomic_DNA"/>
</dbReference>
<dbReference type="Pfam" id="PF12849">
    <property type="entry name" value="PBP_like_2"/>
    <property type="match status" value="1"/>
</dbReference>
<dbReference type="NCBIfam" id="TIGR00975">
    <property type="entry name" value="3a0107s03"/>
    <property type="match status" value="1"/>
</dbReference>
<feature type="domain" description="PBP" evidence="6">
    <location>
        <begin position="39"/>
        <end position="329"/>
    </location>
</feature>
<dbReference type="PANTHER" id="PTHR42996:SF1">
    <property type="entry name" value="PHOSPHATE-BINDING PROTEIN PSTS"/>
    <property type="match status" value="1"/>
</dbReference>